<dbReference type="GO" id="GO:0005886">
    <property type="term" value="C:plasma membrane"/>
    <property type="evidence" value="ECO:0007669"/>
    <property type="project" value="UniProtKB-SubCell"/>
</dbReference>
<comment type="similarity">
    <text evidence="2">Belongs to the YajC family.</text>
</comment>
<keyword evidence="9 11" id="KW-0472">Membrane</keyword>
<keyword evidence="7 11" id="KW-1133">Transmembrane helix</keyword>
<dbReference type="NCBIfam" id="TIGR00739">
    <property type="entry name" value="yajC"/>
    <property type="match status" value="1"/>
</dbReference>
<comment type="caution">
    <text evidence="12">The sequence shown here is derived from an EMBL/GenBank/DDBJ whole genome shotgun (WGS) entry which is preliminary data.</text>
</comment>
<evidence type="ECO:0000256" key="5">
    <source>
        <dbReference type="ARBA" id="ARBA00022692"/>
    </source>
</evidence>
<evidence type="ECO:0000256" key="7">
    <source>
        <dbReference type="ARBA" id="ARBA00022989"/>
    </source>
</evidence>
<feature type="compositionally biased region" description="Low complexity" evidence="10">
    <location>
        <begin position="127"/>
        <end position="143"/>
    </location>
</feature>
<dbReference type="GO" id="GO:0015031">
    <property type="term" value="P:protein transport"/>
    <property type="evidence" value="ECO:0007669"/>
    <property type="project" value="UniProtKB-KW"/>
</dbReference>
<dbReference type="SMART" id="SM01323">
    <property type="entry name" value="YajC"/>
    <property type="match status" value="1"/>
</dbReference>
<sequence>MDPMTLIMLGLVAVLIFFMFRNSKKRQAQMAEMQNNMQPGAEVMLQSGIYGTIVSVDEEENRVTVQSGTSTLVVHRNAVGQVVTPADAPVEESEAATLAPDDDPEFGERFAPVEDAAAEAESNVDSTVDAATDAATDLDGATAAEKRDDKNSDKE</sequence>
<evidence type="ECO:0000256" key="2">
    <source>
        <dbReference type="ARBA" id="ARBA00006742"/>
    </source>
</evidence>
<keyword evidence="13" id="KW-1185">Reference proteome</keyword>
<dbReference type="RefSeq" id="WP_185986948.1">
    <property type="nucleotide sequence ID" value="NZ_BAAALZ010000001.1"/>
</dbReference>
<evidence type="ECO:0000256" key="4">
    <source>
        <dbReference type="ARBA" id="ARBA00022475"/>
    </source>
</evidence>
<dbReference type="Proteomes" id="UP000586095">
    <property type="component" value="Unassembled WGS sequence"/>
</dbReference>
<evidence type="ECO:0000313" key="12">
    <source>
        <dbReference type="EMBL" id="NYD26882.1"/>
    </source>
</evidence>
<name>A0A852RJL4_9MICO</name>
<feature type="compositionally biased region" description="Acidic residues" evidence="10">
    <location>
        <begin position="89"/>
        <end position="105"/>
    </location>
</feature>
<keyword evidence="4" id="KW-1003">Cell membrane</keyword>
<gene>
    <name evidence="12" type="ORF">BJ960_001685</name>
</gene>
<feature type="region of interest" description="Disordered" evidence="10">
    <location>
        <begin position="85"/>
        <end position="155"/>
    </location>
</feature>
<evidence type="ECO:0000313" key="13">
    <source>
        <dbReference type="Proteomes" id="UP000586095"/>
    </source>
</evidence>
<keyword evidence="8" id="KW-0811">Translocation</keyword>
<evidence type="ECO:0000256" key="10">
    <source>
        <dbReference type="SAM" id="MobiDB-lite"/>
    </source>
</evidence>
<dbReference type="Pfam" id="PF02699">
    <property type="entry name" value="YajC"/>
    <property type="match status" value="1"/>
</dbReference>
<dbReference type="PANTHER" id="PTHR33909:SF1">
    <property type="entry name" value="SEC TRANSLOCON ACCESSORY COMPLEX SUBUNIT YAJC"/>
    <property type="match status" value="1"/>
</dbReference>
<organism evidence="12 13">
    <name type="scientific">Leucobacter aridicollis</name>
    <dbReference type="NCBI Taxonomy" id="283878"/>
    <lineage>
        <taxon>Bacteria</taxon>
        <taxon>Bacillati</taxon>
        <taxon>Actinomycetota</taxon>
        <taxon>Actinomycetes</taxon>
        <taxon>Micrococcales</taxon>
        <taxon>Microbacteriaceae</taxon>
        <taxon>Leucobacter</taxon>
    </lineage>
</organism>
<comment type="subcellular location">
    <subcellularLocation>
        <location evidence="1">Cell membrane</location>
        <topology evidence="1">Single-pass membrane protein</topology>
    </subcellularLocation>
</comment>
<dbReference type="InterPro" id="IPR003849">
    <property type="entry name" value="Preprotein_translocase_YajC"/>
</dbReference>
<proteinExistence type="inferred from homology"/>
<evidence type="ECO:0000256" key="8">
    <source>
        <dbReference type="ARBA" id="ARBA00023010"/>
    </source>
</evidence>
<dbReference type="AlphaFoldDB" id="A0A852RJL4"/>
<keyword evidence="5 11" id="KW-0812">Transmembrane</keyword>
<dbReference type="PANTHER" id="PTHR33909">
    <property type="entry name" value="SEC TRANSLOCON ACCESSORY COMPLEX SUBUNIT YAJC"/>
    <property type="match status" value="1"/>
</dbReference>
<evidence type="ECO:0000256" key="11">
    <source>
        <dbReference type="SAM" id="Phobius"/>
    </source>
</evidence>
<keyword evidence="3" id="KW-0813">Transport</keyword>
<evidence type="ECO:0000256" key="6">
    <source>
        <dbReference type="ARBA" id="ARBA00022927"/>
    </source>
</evidence>
<reference evidence="12 13" key="1">
    <citation type="submission" date="2020-07" db="EMBL/GenBank/DDBJ databases">
        <title>Sequencing the genomes of 1000 actinobacteria strains.</title>
        <authorList>
            <person name="Klenk H.-P."/>
        </authorList>
    </citation>
    <scope>NUCLEOTIDE SEQUENCE [LARGE SCALE GENOMIC DNA]</scope>
    <source>
        <strain evidence="12 13">DSM 17380</strain>
    </source>
</reference>
<evidence type="ECO:0000256" key="1">
    <source>
        <dbReference type="ARBA" id="ARBA00004162"/>
    </source>
</evidence>
<feature type="compositionally biased region" description="Basic and acidic residues" evidence="10">
    <location>
        <begin position="144"/>
        <end position="155"/>
    </location>
</feature>
<dbReference type="EMBL" id="JACCBD010000001">
    <property type="protein sequence ID" value="NYD26882.1"/>
    <property type="molecule type" value="Genomic_DNA"/>
</dbReference>
<keyword evidence="6" id="KW-0653">Protein transport</keyword>
<feature type="transmembrane region" description="Helical" evidence="11">
    <location>
        <begin position="6"/>
        <end position="23"/>
    </location>
</feature>
<accession>A0A852RJL4</accession>
<evidence type="ECO:0000256" key="3">
    <source>
        <dbReference type="ARBA" id="ARBA00022448"/>
    </source>
</evidence>
<protein>
    <submittedName>
        <fullName evidence="12">Preprotein translocase subunit YajC</fullName>
    </submittedName>
</protein>
<evidence type="ECO:0000256" key="9">
    <source>
        <dbReference type="ARBA" id="ARBA00023136"/>
    </source>
</evidence>